<keyword evidence="2" id="KW-1185">Reference proteome</keyword>
<dbReference type="AlphaFoldDB" id="A0A4R7STI4"/>
<dbReference type="GO" id="GO:0003700">
    <property type="term" value="F:DNA-binding transcription factor activity"/>
    <property type="evidence" value="ECO:0007669"/>
    <property type="project" value="InterPro"/>
</dbReference>
<evidence type="ECO:0000313" key="2">
    <source>
        <dbReference type="Proteomes" id="UP000295662"/>
    </source>
</evidence>
<dbReference type="Proteomes" id="UP000295662">
    <property type="component" value="Unassembled WGS sequence"/>
</dbReference>
<evidence type="ECO:0008006" key="3">
    <source>
        <dbReference type="Google" id="ProtNLM"/>
    </source>
</evidence>
<dbReference type="EMBL" id="SOCA01000001">
    <property type="protein sequence ID" value="TDU81597.1"/>
    <property type="molecule type" value="Genomic_DNA"/>
</dbReference>
<dbReference type="OrthoDB" id="191714at2"/>
<dbReference type="Gene3D" id="1.10.1740.10">
    <property type="match status" value="1"/>
</dbReference>
<organism evidence="1 2">
    <name type="scientific">Prosthecobacter fusiformis</name>
    <dbReference type="NCBI Taxonomy" id="48464"/>
    <lineage>
        <taxon>Bacteria</taxon>
        <taxon>Pseudomonadati</taxon>
        <taxon>Verrucomicrobiota</taxon>
        <taxon>Verrucomicrobiia</taxon>
        <taxon>Verrucomicrobiales</taxon>
        <taxon>Verrucomicrobiaceae</taxon>
        <taxon>Prosthecobacter</taxon>
    </lineage>
</organism>
<comment type="caution">
    <text evidence="1">The sequence shown here is derived from an EMBL/GenBank/DDBJ whole genome shotgun (WGS) entry which is preliminary data.</text>
</comment>
<dbReference type="RefSeq" id="WP_133793535.1">
    <property type="nucleotide sequence ID" value="NZ_SOCA01000001.1"/>
</dbReference>
<proteinExistence type="predicted"/>
<gene>
    <name evidence="1" type="ORF">EI77_00907</name>
</gene>
<sequence>MSETSTESHLPATQWTLIAQLRHGTELEAQRALDELILQYRYPLYCYLRRRGYSHHDADDILQDFLMKLLRNESFAAADATKGRLRCMLQVSLDRFVINWERQHQHRRREVNLEAEMPGSQSEVERRYQHEHFQSHETPEQIFGRKWTLTLLGSALNRVGELYKARGKENLFKILRPVLMDAGSLRGENGPRMAQEAGMAYGAFRTALMRMLADYQEALLQEILHTVEDPAAAAEELAQLRQSVS</sequence>
<name>A0A4R7STI4_9BACT</name>
<evidence type="ECO:0000313" key="1">
    <source>
        <dbReference type="EMBL" id="TDU81597.1"/>
    </source>
</evidence>
<dbReference type="InterPro" id="IPR013325">
    <property type="entry name" value="RNA_pol_sigma_r2"/>
</dbReference>
<dbReference type="SUPFAM" id="SSF88946">
    <property type="entry name" value="Sigma2 domain of RNA polymerase sigma factors"/>
    <property type="match status" value="1"/>
</dbReference>
<dbReference type="GO" id="GO:0006352">
    <property type="term" value="P:DNA-templated transcription initiation"/>
    <property type="evidence" value="ECO:0007669"/>
    <property type="project" value="InterPro"/>
</dbReference>
<accession>A0A4R7STI4</accession>
<protein>
    <recommendedName>
        <fullName evidence="3">RNA polymerase sigma-70 factor (ECF subfamily)</fullName>
    </recommendedName>
</protein>
<reference evidence="1 2" key="1">
    <citation type="submission" date="2019-03" db="EMBL/GenBank/DDBJ databases">
        <title>Genomic Encyclopedia of Archaeal and Bacterial Type Strains, Phase II (KMG-II): from individual species to whole genera.</title>
        <authorList>
            <person name="Goeker M."/>
        </authorList>
    </citation>
    <scope>NUCLEOTIDE SEQUENCE [LARGE SCALE GENOMIC DNA]</scope>
    <source>
        <strain evidence="1 2">ATCC 25309</strain>
    </source>
</reference>